<feature type="transmembrane region" description="Helical" evidence="6">
    <location>
        <begin position="230"/>
        <end position="253"/>
    </location>
</feature>
<protein>
    <submittedName>
        <fullName evidence="8">MFS transporter</fullName>
    </submittedName>
</protein>
<dbReference type="InterPro" id="IPR011701">
    <property type="entry name" value="MFS"/>
</dbReference>
<feature type="region of interest" description="Disordered" evidence="5">
    <location>
        <begin position="414"/>
        <end position="433"/>
    </location>
</feature>
<evidence type="ECO:0000313" key="8">
    <source>
        <dbReference type="EMBL" id="GAA4922386.1"/>
    </source>
</evidence>
<feature type="region of interest" description="Disordered" evidence="5">
    <location>
        <begin position="1"/>
        <end position="21"/>
    </location>
</feature>
<gene>
    <name evidence="8" type="ORF">GCM10025790_19060</name>
</gene>
<comment type="caution">
    <text evidence="8">The sequence shown here is derived from an EMBL/GenBank/DDBJ whole genome shotgun (WGS) entry which is preliminary data.</text>
</comment>
<accession>A0ABP9FZQ5</accession>
<feature type="transmembrane region" description="Helical" evidence="6">
    <location>
        <begin position="187"/>
        <end position="209"/>
    </location>
</feature>
<sequence>MQRARINVVDQDTSRDEQQSPKPERLFTSNFLLATSINLIITTVFFTLVTGMAVYAASEFAAGETSAGFAASAFVVGALFARFLAGKWVNTLGRKRTMVVCMLVYTLAGVAYMGVSSFEMLVGLRVLHGVALGFGQTALTAAVFDIIPRSRRGEGSGYYLLANSLPPAIGPLLAIQLTERFGFDAMFISVTAMSGLAFLFAALITVPEIKPSGTPLRERLRLRPSDIMEPRAISIAVVGMLLGISFASVMTFLNGYARSLGMLDAASIFFLVYSACMLTTRLFTGRIQDRYGDNAVLFPALATFVGSMGLLAWAPGEWAVVLAGALAGAGFGSMLPALQAAITFKVPSHRISIGISTFFILMDVGFGFAPLFLGPLVEHWGYQVMYTGCTAVVVVTLGLYWLVHGRYGVRQGVAARGPRRGEPPPRTGLMPKV</sequence>
<feature type="transmembrane region" description="Helical" evidence="6">
    <location>
        <begin position="158"/>
        <end position="175"/>
    </location>
</feature>
<dbReference type="PANTHER" id="PTHR23531:SF1">
    <property type="entry name" value="QUINOLENE RESISTANCE PROTEIN NORA"/>
    <property type="match status" value="1"/>
</dbReference>
<reference evidence="9" key="1">
    <citation type="journal article" date="2019" name="Int. J. Syst. Evol. Microbiol.">
        <title>The Global Catalogue of Microorganisms (GCM) 10K type strain sequencing project: providing services to taxonomists for standard genome sequencing and annotation.</title>
        <authorList>
            <consortium name="The Broad Institute Genomics Platform"/>
            <consortium name="The Broad Institute Genome Sequencing Center for Infectious Disease"/>
            <person name="Wu L."/>
            <person name="Ma J."/>
        </authorList>
    </citation>
    <scope>NUCLEOTIDE SEQUENCE [LARGE SCALE GENOMIC DNA]</scope>
    <source>
        <strain evidence="9">JCM 19129</strain>
    </source>
</reference>
<dbReference type="Pfam" id="PF07690">
    <property type="entry name" value="MFS_1"/>
    <property type="match status" value="1"/>
</dbReference>
<dbReference type="PANTHER" id="PTHR23531">
    <property type="entry name" value="QUINOLENE RESISTANCE PROTEIN NORA"/>
    <property type="match status" value="1"/>
</dbReference>
<name>A0ABP9FZQ5_9MICC</name>
<feature type="compositionally biased region" description="Basic and acidic residues" evidence="5">
    <location>
        <begin position="12"/>
        <end position="21"/>
    </location>
</feature>
<feature type="transmembrane region" description="Helical" evidence="6">
    <location>
        <begin position="320"/>
        <end position="344"/>
    </location>
</feature>
<feature type="transmembrane region" description="Helical" evidence="6">
    <location>
        <begin position="295"/>
        <end position="314"/>
    </location>
</feature>
<dbReference type="InterPro" id="IPR052714">
    <property type="entry name" value="MFS_Exporter"/>
</dbReference>
<keyword evidence="3 6" id="KW-1133">Transmembrane helix</keyword>
<feature type="transmembrane region" description="Helical" evidence="6">
    <location>
        <begin position="31"/>
        <end position="55"/>
    </location>
</feature>
<evidence type="ECO:0000256" key="2">
    <source>
        <dbReference type="ARBA" id="ARBA00022692"/>
    </source>
</evidence>
<dbReference type="CDD" id="cd17489">
    <property type="entry name" value="MFS_YfcJ_like"/>
    <property type="match status" value="1"/>
</dbReference>
<keyword evidence="2 6" id="KW-0812">Transmembrane</keyword>
<evidence type="ECO:0000313" key="9">
    <source>
        <dbReference type="Proteomes" id="UP001500368"/>
    </source>
</evidence>
<evidence type="ECO:0000256" key="5">
    <source>
        <dbReference type="SAM" id="MobiDB-lite"/>
    </source>
</evidence>
<comment type="subcellular location">
    <subcellularLocation>
        <location evidence="1">Cell membrane</location>
        <topology evidence="1">Multi-pass membrane protein</topology>
    </subcellularLocation>
</comment>
<dbReference type="PROSITE" id="PS50850">
    <property type="entry name" value="MFS"/>
    <property type="match status" value="1"/>
</dbReference>
<evidence type="ECO:0000256" key="6">
    <source>
        <dbReference type="SAM" id="Phobius"/>
    </source>
</evidence>
<feature type="transmembrane region" description="Helical" evidence="6">
    <location>
        <begin position="351"/>
        <end position="372"/>
    </location>
</feature>
<dbReference type="SUPFAM" id="SSF103473">
    <property type="entry name" value="MFS general substrate transporter"/>
    <property type="match status" value="1"/>
</dbReference>
<dbReference type="Gene3D" id="1.20.1250.20">
    <property type="entry name" value="MFS general substrate transporter like domains"/>
    <property type="match status" value="1"/>
</dbReference>
<proteinExistence type="predicted"/>
<evidence type="ECO:0000256" key="3">
    <source>
        <dbReference type="ARBA" id="ARBA00022989"/>
    </source>
</evidence>
<feature type="transmembrane region" description="Helical" evidence="6">
    <location>
        <begin position="265"/>
        <end position="283"/>
    </location>
</feature>
<feature type="domain" description="Major facilitator superfamily (MFS) profile" evidence="7">
    <location>
        <begin position="31"/>
        <end position="408"/>
    </location>
</feature>
<dbReference type="Proteomes" id="UP001500368">
    <property type="component" value="Unassembled WGS sequence"/>
</dbReference>
<feature type="transmembrane region" description="Helical" evidence="6">
    <location>
        <begin position="127"/>
        <end position="146"/>
    </location>
</feature>
<evidence type="ECO:0000256" key="1">
    <source>
        <dbReference type="ARBA" id="ARBA00004651"/>
    </source>
</evidence>
<evidence type="ECO:0000256" key="4">
    <source>
        <dbReference type="ARBA" id="ARBA00023136"/>
    </source>
</evidence>
<feature type="transmembrane region" description="Helical" evidence="6">
    <location>
        <begin position="67"/>
        <end position="85"/>
    </location>
</feature>
<dbReference type="EMBL" id="BAABLW010000007">
    <property type="protein sequence ID" value="GAA4922386.1"/>
    <property type="molecule type" value="Genomic_DNA"/>
</dbReference>
<keyword evidence="9" id="KW-1185">Reference proteome</keyword>
<feature type="transmembrane region" description="Helical" evidence="6">
    <location>
        <begin position="384"/>
        <end position="403"/>
    </location>
</feature>
<dbReference type="InterPro" id="IPR036259">
    <property type="entry name" value="MFS_trans_sf"/>
</dbReference>
<evidence type="ECO:0000259" key="7">
    <source>
        <dbReference type="PROSITE" id="PS50850"/>
    </source>
</evidence>
<keyword evidence="4 6" id="KW-0472">Membrane</keyword>
<dbReference type="InterPro" id="IPR020846">
    <property type="entry name" value="MFS_dom"/>
</dbReference>
<organism evidence="8 9">
    <name type="scientific">Nesterenkonia rhizosphaerae</name>
    <dbReference type="NCBI Taxonomy" id="1348272"/>
    <lineage>
        <taxon>Bacteria</taxon>
        <taxon>Bacillati</taxon>
        <taxon>Actinomycetota</taxon>
        <taxon>Actinomycetes</taxon>
        <taxon>Micrococcales</taxon>
        <taxon>Micrococcaceae</taxon>
        <taxon>Nesterenkonia</taxon>
    </lineage>
</organism>
<feature type="transmembrane region" description="Helical" evidence="6">
    <location>
        <begin position="97"/>
        <end position="115"/>
    </location>
</feature>